<dbReference type="EMBL" id="LSDK01000084">
    <property type="protein sequence ID" value="KXB75833.1"/>
    <property type="molecule type" value="Genomic_DNA"/>
</dbReference>
<feature type="region of interest" description="Disordered" evidence="1">
    <location>
        <begin position="166"/>
        <end position="187"/>
    </location>
</feature>
<name>A0A134B7C1_9PORP</name>
<dbReference type="STRING" id="322095.HMPREF3185_01273"/>
<gene>
    <name evidence="3" type="ORF">HMPREF3185_01273</name>
</gene>
<sequence>MNSGAVQGLSESINPPTHEEGFLRSIRHSNEVFSVFKTHAMGTKMAERLIGEDGKLRSFEEWRKAVAPIARHQVGSWLRTEYDTAVIRAHQAADWLEFEANKDIFPNLQWMPTTSVSPESSHQVFWSKPVILPVDDPFWKEHRPGDRWNCKCSLDATDADVQRLDPQERKEAAKPEHQAQRGLEGNPAYKGLITDKHPYYPESCSKCPFYSSKGIKGWVRKHLSNRVKDCHNCPYVDKVIHETSAKPPLSETYTEVEGYEGKIYVSPHHLKTELDENIRVAKILTEVLGEKVYLLPYVDPSDKDAKSRRAILHPPGVVERKNPDYLIGGRLFDAKVMKDKPEILDAEQQKGKLHNKISAAKEQATHFAIEIPSNYDMKVVTAYVNNYLERSSKERIIVIIHKGKAHVFETKKGKP</sequence>
<evidence type="ECO:0000259" key="2">
    <source>
        <dbReference type="Pfam" id="PF18451"/>
    </source>
</evidence>
<dbReference type="Pfam" id="PF18451">
    <property type="entry name" value="CdiA_C"/>
    <property type="match status" value="1"/>
</dbReference>
<dbReference type="AlphaFoldDB" id="A0A134B7C1"/>
<organism evidence="3 4">
    <name type="scientific">Porphyromonas somerae</name>
    <dbReference type="NCBI Taxonomy" id="322095"/>
    <lineage>
        <taxon>Bacteria</taxon>
        <taxon>Pseudomonadati</taxon>
        <taxon>Bacteroidota</taxon>
        <taxon>Bacteroidia</taxon>
        <taxon>Bacteroidales</taxon>
        <taxon>Porphyromonadaceae</taxon>
        <taxon>Porphyromonas</taxon>
    </lineage>
</organism>
<dbReference type="InterPro" id="IPR040559">
    <property type="entry name" value="CdiA_C"/>
</dbReference>
<dbReference type="OrthoDB" id="9797300at2"/>
<dbReference type="PATRIC" id="fig|322095.3.peg.1258"/>
<evidence type="ECO:0000256" key="1">
    <source>
        <dbReference type="SAM" id="MobiDB-lite"/>
    </source>
</evidence>
<evidence type="ECO:0000313" key="3">
    <source>
        <dbReference type="EMBL" id="KXB75833.1"/>
    </source>
</evidence>
<dbReference type="Proteomes" id="UP000070224">
    <property type="component" value="Unassembled WGS sequence"/>
</dbReference>
<comment type="caution">
    <text evidence="3">The sequence shown here is derived from an EMBL/GenBank/DDBJ whole genome shotgun (WGS) entry which is preliminary data.</text>
</comment>
<feature type="compositionally biased region" description="Basic and acidic residues" evidence="1">
    <location>
        <begin position="166"/>
        <end position="179"/>
    </location>
</feature>
<proteinExistence type="predicted"/>
<reference evidence="4" key="1">
    <citation type="submission" date="2016-01" db="EMBL/GenBank/DDBJ databases">
        <authorList>
            <person name="Mitreva M."/>
            <person name="Pepin K.H."/>
            <person name="Mihindukulasuriya K.A."/>
            <person name="Fulton R."/>
            <person name="Fronick C."/>
            <person name="O'Laughlin M."/>
            <person name="Miner T."/>
            <person name="Herter B."/>
            <person name="Rosa B.A."/>
            <person name="Cordes M."/>
            <person name="Tomlinson C."/>
            <person name="Wollam A."/>
            <person name="Palsikar V.B."/>
            <person name="Mardis E.R."/>
            <person name="Wilson R.K."/>
        </authorList>
    </citation>
    <scope>NUCLEOTIDE SEQUENCE [LARGE SCALE GENOMIC DNA]</scope>
    <source>
        <strain evidence="4">KA00683</strain>
    </source>
</reference>
<keyword evidence="4" id="KW-1185">Reference proteome</keyword>
<evidence type="ECO:0000313" key="4">
    <source>
        <dbReference type="Proteomes" id="UP000070224"/>
    </source>
</evidence>
<feature type="domain" description="tRNA nuclease CdiA C-terminal" evidence="2">
    <location>
        <begin position="321"/>
        <end position="404"/>
    </location>
</feature>
<protein>
    <recommendedName>
        <fullName evidence="2">tRNA nuclease CdiA C-terminal domain-containing protein</fullName>
    </recommendedName>
</protein>
<accession>A0A134B7C1</accession>